<sequence>MINAVADRATIRIVSHRKNNSFQISIDFKNKFTYPTSPTIEFVTAEPGRDPRPTRAQNAGTGLGARRPRGGTTSGDGERGGHRPVVRSGLGRTIHERRGGTRPRSRYTCSSQYDLAHDTRTDLSGPSPIGPGASHQIAPRPARPHPANCATPRHPRRTAPRRGVRPQVMCEHPRSGTRGRRSERKGDFVQGPGVRATQLGVCRYGGGAHGRCLAHPTGRAIAEGGGA</sequence>
<feature type="region of interest" description="Disordered" evidence="1">
    <location>
        <begin position="42"/>
        <end position="192"/>
    </location>
</feature>
<evidence type="ECO:0000256" key="1">
    <source>
        <dbReference type="SAM" id="MobiDB-lite"/>
    </source>
</evidence>
<reference evidence="2 3" key="1">
    <citation type="submission" date="2019-05" db="EMBL/GenBank/DDBJ databases">
        <authorList>
            <consortium name="Science for Life Laboratories"/>
        </authorList>
    </citation>
    <scope>NUCLEOTIDE SEQUENCE [LARGE SCALE GENOMIC DNA]</scope>
    <source>
        <strain evidence="2">Soil9</strain>
    </source>
</reference>
<proteinExistence type="predicted"/>
<accession>A0A6P2D2D2</accession>
<protein>
    <submittedName>
        <fullName evidence="2">Uncharacterized protein</fullName>
    </submittedName>
</protein>
<dbReference type="KEGG" id="gms:SOIL9_22260"/>
<evidence type="ECO:0000313" key="3">
    <source>
        <dbReference type="Proteomes" id="UP000464178"/>
    </source>
</evidence>
<dbReference type="AlphaFoldDB" id="A0A6P2D2D2"/>
<organism evidence="2 3">
    <name type="scientific">Gemmata massiliana</name>
    <dbReference type="NCBI Taxonomy" id="1210884"/>
    <lineage>
        <taxon>Bacteria</taxon>
        <taxon>Pseudomonadati</taxon>
        <taxon>Planctomycetota</taxon>
        <taxon>Planctomycetia</taxon>
        <taxon>Gemmatales</taxon>
        <taxon>Gemmataceae</taxon>
        <taxon>Gemmata</taxon>
    </lineage>
</organism>
<dbReference type="Proteomes" id="UP000464178">
    <property type="component" value="Chromosome"/>
</dbReference>
<name>A0A6P2D2D2_9BACT</name>
<dbReference type="EMBL" id="LR593886">
    <property type="protein sequence ID" value="VTR95488.1"/>
    <property type="molecule type" value="Genomic_DNA"/>
</dbReference>
<feature type="compositionally biased region" description="Basic residues" evidence="1">
    <location>
        <begin position="153"/>
        <end position="164"/>
    </location>
</feature>
<gene>
    <name evidence="2" type="ORF">SOIL9_22260</name>
</gene>
<evidence type="ECO:0000313" key="2">
    <source>
        <dbReference type="EMBL" id="VTR95488.1"/>
    </source>
</evidence>
<keyword evidence="3" id="KW-1185">Reference proteome</keyword>